<organism evidence="2">
    <name type="scientific">Timema californicum</name>
    <name type="common">California timema</name>
    <name type="synonym">Walking stick</name>
    <dbReference type="NCBI Taxonomy" id="61474"/>
    <lineage>
        <taxon>Eukaryota</taxon>
        <taxon>Metazoa</taxon>
        <taxon>Ecdysozoa</taxon>
        <taxon>Arthropoda</taxon>
        <taxon>Hexapoda</taxon>
        <taxon>Insecta</taxon>
        <taxon>Pterygota</taxon>
        <taxon>Neoptera</taxon>
        <taxon>Polyneoptera</taxon>
        <taxon>Phasmatodea</taxon>
        <taxon>Timematodea</taxon>
        <taxon>Timematoidea</taxon>
        <taxon>Timematidae</taxon>
        <taxon>Timema</taxon>
    </lineage>
</organism>
<feature type="compositionally biased region" description="Basic and acidic residues" evidence="1">
    <location>
        <begin position="154"/>
        <end position="170"/>
    </location>
</feature>
<sequence length="170" mass="18610">MSSLCFQRVMTSLCFQMSMSDQEQMMMMTTAAPAPMMPPMTGTIFMMPRRTGRDVSKMDPPSDEGSESSTHPGSMNDAQDKRSISPVHEDECANSRIFPGSIHSEGSCGTPGDAAQHRGPEDVAGVFREIDDAITPEDAAPEDVAEAAPTYLDWGKDNDHEDDLQVHQKR</sequence>
<evidence type="ECO:0000256" key="1">
    <source>
        <dbReference type="SAM" id="MobiDB-lite"/>
    </source>
</evidence>
<feature type="region of interest" description="Disordered" evidence="1">
    <location>
        <begin position="52"/>
        <end position="170"/>
    </location>
</feature>
<accession>A0A7R9JJ59</accession>
<dbReference type="AlphaFoldDB" id="A0A7R9JJ59"/>
<feature type="compositionally biased region" description="Acidic residues" evidence="1">
    <location>
        <begin position="132"/>
        <end position="145"/>
    </location>
</feature>
<name>A0A7R9JJ59_TIMCA</name>
<proteinExistence type="predicted"/>
<feature type="compositionally biased region" description="Basic and acidic residues" evidence="1">
    <location>
        <begin position="78"/>
        <end position="93"/>
    </location>
</feature>
<protein>
    <submittedName>
        <fullName evidence="2">(California timema) hypothetical protein</fullName>
    </submittedName>
</protein>
<dbReference type="EMBL" id="OE195591">
    <property type="protein sequence ID" value="CAD7579992.1"/>
    <property type="molecule type" value="Genomic_DNA"/>
</dbReference>
<reference evidence="2" key="1">
    <citation type="submission" date="2020-11" db="EMBL/GenBank/DDBJ databases">
        <authorList>
            <person name="Tran Van P."/>
        </authorList>
    </citation>
    <scope>NUCLEOTIDE SEQUENCE</scope>
</reference>
<gene>
    <name evidence="2" type="ORF">TCMB3V08_LOCUS12525</name>
</gene>
<evidence type="ECO:0000313" key="2">
    <source>
        <dbReference type="EMBL" id="CAD7579992.1"/>
    </source>
</evidence>
<feature type="compositionally biased region" description="Polar residues" evidence="1">
    <location>
        <begin position="67"/>
        <end position="77"/>
    </location>
</feature>